<organism evidence="4 5">
    <name type="scientific">Myotis lucifugus</name>
    <name type="common">Little brown bat</name>
    <dbReference type="NCBI Taxonomy" id="59463"/>
    <lineage>
        <taxon>Eukaryota</taxon>
        <taxon>Metazoa</taxon>
        <taxon>Chordata</taxon>
        <taxon>Craniata</taxon>
        <taxon>Vertebrata</taxon>
        <taxon>Euteleostomi</taxon>
        <taxon>Mammalia</taxon>
        <taxon>Eutheria</taxon>
        <taxon>Laurasiatheria</taxon>
        <taxon>Chiroptera</taxon>
        <taxon>Yangochiroptera</taxon>
        <taxon>Vespertilionidae</taxon>
        <taxon>Myotis</taxon>
    </lineage>
</organism>
<dbReference type="PROSITE" id="PS51304">
    <property type="entry name" value="GALECTIN"/>
    <property type="match status" value="1"/>
</dbReference>
<proteinExistence type="predicted"/>
<sequence length="140" mass="15940">HSHLPWQVPYKKTVFLPVGTSVKIQGTPSKSFSMCPELQVDFHTGTQEDSDVAFHFRVYFGKRVVMNIRQGGKWGQEVQSSVMPFENGQHFELGILVLSKEYQVTVNGCQHYTFPHRLDPGSVKMVRVWRDVSLTSVTVT</sequence>
<name>G1QB26_MYOLU</name>
<dbReference type="InterPro" id="IPR013320">
    <property type="entry name" value="ConA-like_dom_sf"/>
</dbReference>
<dbReference type="Pfam" id="PF00337">
    <property type="entry name" value="Gal-bind_lectin"/>
    <property type="match status" value="1"/>
</dbReference>
<dbReference type="OMA" id="DKYQVMV"/>
<dbReference type="Proteomes" id="UP000001074">
    <property type="component" value="Unassembled WGS sequence"/>
</dbReference>
<dbReference type="InParanoid" id="G1QB26"/>
<evidence type="ECO:0000259" key="3">
    <source>
        <dbReference type="PROSITE" id="PS51304"/>
    </source>
</evidence>
<keyword evidence="1 2" id="KW-0430">Lectin</keyword>
<keyword evidence="5" id="KW-1185">Reference proteome</keyword>
<evidence type="ECO:0000256" key="1">
    <source>
        <dbReference type="ARBA" id="ARBA00022734"/>
    </source>
</evidence>
<dbReference type="Gene3D" id="2.60.120.200">
    <property type="match status" value="1"/>
</dbReference>
<dbReference type="GeneTree" id="ENSGT00940000163192"/>
<dbReference type="GO" id="GO:0030246">
    <property type="term" value="F:carbohydrate binding"/>
    <property type="evidence" value="ECO:0007669"/>
    <property type="project" value="UniProtKB-UniRule"/>
</dbReference>
<dbReference type="HOGENOM" id="CLU_037794_4_0_1"/>
<reference evidence="4" key="2">
    <citation type="submission" date="2025-08" db="UniProtKB">
        <authorList>
            <consortium name="Ensembl"/>
        </authorList>
    </citation>
    <scope>IDENTIFICATION</scope>
</reference>
<dbReference type="EMBL" id="AAPE02056671">
    <property type="status" value="NOT_ANNOTATED_CDS"/>
    <property type="molecule type" value="Genomic_DNA"/>
</dbReference>
<gene>
    <name evidence="4" type="primary">LOC102439519</name>
</gene>
<evidence type="ECO:0000313" key="4">
    <source>
        <dbReference type="Ensembl" id="ENSMLUP00000020909.1"/>
    </source>
</evidence>
<dbReference type="SMART" id="SM00276">
    <property type="entry name" value="GLECT"/>
    <property type="match status" value="1"/>
</dbReference>
<dbReference type="InterPro" id="IPR044156">
    <property type="entry name" value="Galectin-like"/>
</dbReference>
<dbReference type="SMART" id="SM00908">
    <property type="entry name" value="Gal-bind_lectin"/>
    <property type="match status" value="1"/>
</dbReference>
<evidence type="ECO:0000313" key="5">
    <source>
        <dbReference type="Proteomes" id="UP000001074"/>
    </source>
</evidence>
<reference evidence="4 5" key="1">
    <citation type="journal article" date="2011" name="Nature">
        <title>A high-resolution map of human evolutionary constraint using 29 mammals.</title>
        <authorList>
            <person name="Lindblad-Toh K."/>
            <person name="Garber M."/>
            <person name="Zuk O."/>
            <person name="Lin M.F."/>
            <person name="Parker B.J."/>
            <person name="Washietl S."/>
            <person name="Kheradpour P."/>
            <person name="Ernst J."/>
            <person name="Jordan G."/>
            <person name="Mauceli E."/>
            <person name="Ward L.D."/>
            <person name="Lowe C.B."/>
            <person name="Holloway A.K."/>
            <person name="Clamp M."/>
            <person name="Gnerre S."/>
            <person name="Alfoldi J."/>
            <person name="Beal K."/>
            <person name="Chang J."/>
            <person name="Clawson H."/>
            <person name="Cuff J."/>
            <person name="Di Palma F."/>
            <person name="Fitzgerald S."/>
            <person name="Flicek P."/>
            <person name="Guttman M."/>
            <person name="Hubisz M.J."/>
            <person name="Jaffe D.B."/>
            <person name="Jungreis I."/>
            <person name="Kent W.J."/>
            <person name="Kostka D."/>
            <person name="Lara M."/>
            <person name="Martins A.L."/>
            <person name="Massingham T."/>
            <person name="Moltke I."/>
            <person name="Raney B.J."/>
            <person name="Rasmussen M.D."/>
            <person name="Robinson J."/>
            <person name="Stark A."/>
            <person name="Vilella A.J."/>
            <person name="Wen J."/>
            <person name="Xie X."/>
            <person name="Zody M.C."/>
            <person name="Baldwin J."/>
            <person name="Bloom T."/>
            <person name="Chin C.W."/>
            <person name="Heiman D."/>
            <person name="Nicol R."/>
            <person name="Nusbaum C."/>
            <person name="Young S."/>
            <person name="Wilkinson J."/>
            <person name="Worley K.C."/>
            <person name="Kovar C.L."/>
            <person name="Muzny D.M."/>
            <person name="Gibbs R.A."/>
            <person name="Cree A."/>
            <person name="Dihn H.H."/>
            <person name="Fowler G."/>
            <person name="Jhangiani S."/>
            <person name="Joshi V."/>
            <person name="Lee S."/>
            <person name="Lewis L.R."/>
            <person name="Nazareth L.V."/>
            <person name="Okwuonu G."/>
            <person name="Santibanez J."/>
            <person name="Warren W.C."/>
            <person name="Mardis E.R."/>
            <person name="Weinstock G.M."/>
            <person name="Wilson R.K."/>
            <person name="Delehaunty K."/>
            <person name="Dooling D."/>
            <person name="Fronik C."/>
            <person name="Fulton L."/>
            <person name="Fulton B."/>
            <person name="Graves T."/>
            <person name="Minx P."/>
            <person name="Sodergren E."/>
            <person name="Birney E."/>
            <person name="Margulies E.H."/>
            <person name="Herrero J."/>
            <person name="Green E.D."/>
            <person name="Haussler D."/>
            <person name="Siepel A."/>
            <person name="Goldman N."/>
            <person name="Pollard K.S."/>
            <person name="Pedersen J.S."/>
            <person name="Lander E.S."/>
            <person name="Kellis M."/>
        </authorList>
    </citation>
    <scope>NUCLEOTIDE SEQUENCE [LARGE SCALE GENOMIC DNA]</scope>
</reference>
<evidence type="ECO:0000256" key="2">
    <source>
        <dbReference type="RuleBase" id="RU102079"/>
    </source>
</evidence>
<dbReference type="Ensembl" id="ENSMLUT00000026306.1">
    <property type="protein sequence ID" value="ENSMLUP00000020909.1"/>
    <property type="gene ID" value="ENSMLUG00000027115.1"/>
</dbReference>
<dbReference type="InterPro" id="IPR001079">
    <property type="entry name" value="Galectin_CRD"/>
</dbReference>
<reference evidence="4" key="3">
    <citation type="submission" date="2025-09" db="UniProtKB">
        <authorList>
            <consortium name="Ensembl"/>
        </authorList>
    </citation>
    <scope>IDENTIFICATION</scope>
</reference>
<dbReference type="SUPFAM" id="SSF49899">
    <property type="entry name" value="Concanavalin A-like lectins/glucanases"/>
    <property type="match status" value="1"/>
</dbReference>
<feature type="domain" description="Galectin" evidence="3">
    <location>
        <begin position="8"/>
        <end position="140"/>
    </location>
</feature>
<dbReference type="AlphaFoldDB" id="G1QB26"/>
<dbReference type="STRING" id="59463.ENSMLUP00000020909"/>
<dbReference type="CDD" id="cd00070">
    <property type="entry name" value="GLECT"/>
    <property type="match status" value="1"/>
</dbReference>
<dbReference type="PANTHER" id="PTHR11346">
    <property type="entry name" value="GALECTIN"/>
    <property type="match status" value="1"/>
</dbReference>
<dbReference type="eggNOG" id="KOG3587">
    <property type="taxonomic scope" value="Eukaryota"/>
</dbReference>
<protein>
    <recommendedName>
        <fullName evidence="2">Galectin</fullName>
    </recommendedName>
</protein>
<accession>G1QB26</accession>
<dbReference type="PANTHER" id="PTHR11346:SF15">
    <property type="entry name" value="PLACENTAL PROTEIN 13-LIKE"/>
    <property type="match status" value="1"/>
</dbReference>